<gene>
    <name evidence="2" type="ORF">X975_23794</name>
</gene>
<feature type="non-terminal residue" evidence="2">
    <location>
        <position position="237"/>
    </location>
</feature>
<proteinExistence type="predicted"/>
<name>A0A087U6J1_STEMI</name>
<dbReference type="OMA" id="NIYNETH"/>
<feature type="compositionally biased region" description="Polar residues" evidence="1">
    <location>
        <begin position="208"/>
        <end position="237"/>
    </location>
</feature>
<accession>A0A087U6J1</accession>
<sequence>MVDTRVRVAHLMADSNESGAVTVDLRITLSSRSVVADLINNSIEHYVITPKHKRPIKVVIRGLPIIIDKSETMQELTNLDYSVFKVVQLTRFRTKQLMPLFQAQLNHTENIENIYNETHLGLFIVSIEKYANESIVPQCHNCQLFHHSSDTCFFLSRCVKCAQQPKTSDCPPEDFIENPVCANCHKNHPAPYRGCEKFPKIKPKSGPNKISATAIHQPTVSPAPSTTQGKSYAQAAS</sequence>
<dbReference type="OrthoDB" id="8123891at2759"/>
<protein>
    <submittedName>
        <fullName evidence="2">Nucleic-acid-binding protein from transposon X-element</fullName>
    </submittedName>
</protein>
<dbReference type="Proteomes" id="UP000054359">
    <property type="component" value="Unassembled WGS sequence"/>
</dbReference>
<reference evidence="2 3" key="1">
    <citation type="submission" date="2013-11" db="EMBL/GenBank/DDBJ databases">
        <title>Genome sequencing of Stegodyphus mimosarum.</title>
        <authorList>
            <person name="Bechsgaard J."/>
        </authorList>
    </citation>
    <scope>NUCLEOTIDE SEQUENCE [LARGE SCALE GENOMIC DNA]</scope>
</reference>
<feature type="region of interest" description="Disordered" evidence="1">
    <location>
        <begin position="203"/>
        <end position="237"/>
    </location>
</feature>
<keyword evidence="3" id="KW-1185">Reference proteome</keyword>
<dbReference type="EMBL" id="KK118453">
    <property type="protein sequence ID" value="KFM72980.1"/>
    <property type="molecule type" value="Genomic_DNA"/>
</dbReference>
<organism evidence="2 3">
    <name type="scientific">Stegodyphus mimosarum</name>
    <name type="common">African social velvet spider</name>
    <dbReference type="NCBI Taxonomy" id="407821"/>
    <lineage>
        <taxon>Eukaryota</taxon>
        <taxon>Metazoa</taxon>
        <taxon>Ecdysozoa</taxon>
        <taxon>Arthropoda</taxon>
        <taxon>Chelicerata</taxon>
        <taxon>Arachnida</taxon>
        <taxon>Araneae</taxon>
        <taxon>Araneomorphae</taxon>
        <taxon>Entelegynae</taxon>
        <taxon>Eresoidea</taxon>
        <taxon>Eresidae</taxon>
        <taxon>Stegodyphus</taxon>
    </lineage>
</organism>
<dbReference type="AlphaFoldDB" id="A0A087U6J1"/>
<evidence type="ECO:0000313" key="3">
    <source>
        <dbReference type="Proteomes" id="UP000054359"/>
    </source>
</evidence>
<evidence type="ECO:0000256" key="1">
    <source>
        <dbReference type="SAM" id="MobiDB-lite"/>
    </source>
</evidence>
<evidence type="ECO:0000313" key="2">
    <source>
        <dbReference type="EMBL" id="KFM72980.1"/>
    </source>
</evidence>